<dbReference type="EMBL" id="JANAVB010013597">
    <property type="protein sequence ID" value="KAJ6835169.1"/>
    <property type="molecule type" value="Genomic_DNA"/>
</dbReference>
<keyword evidence="16" id="KW-1185">Reference proteome</keyword>
<sequence length="1001" mass="110604">MNSKASPICAILLLALLCKGASTVAGCIESERNALVDFKRGLRDHTGRLSSWTGSDCCNWQGVACSNRTGHVVRLDLRNPHPFSTYTDDPPYNKWSMGDELRPSLLGLKKLRYLDLSMNYFGGRPIPEFVGSIRNLRYLNLSRAGLGGLVPRQLGNLSSLHYLDLYNVAYYRFSDQVREFSIDDPLWISGLSSLQHLDMGGVKFRDTSSLVESLNMLPHIVEVRLSLCEIQSIPLSLPHVNFTRLSTLDLSGNGIISTIPSWLFNVSSLVHLDLSSNGFRGSIPADVENLSSLEVLDLSVNILQGGIPKELGNICKLHTLGLGSMNISRSLPELGDVFSGCIKTSLENLDLSITRLTSYLPNWLGDQLTSLKTLFLSGNSLVGSLPESLGRLTSLQVLQLSYNELNGTVPAESLRGLVELDYLDLSKNLLEGTISEAHLANLTKLSHLDLSSNHLALKFSPNWVPLFRLQMLRVSSCRLGKKFPSWIRNQANISYLFMANAGIVDAMPDWFWVLVVQVRRLDISENAISGRLSINFSSFVSVWDLDLRSNYFYGSLPNTSREVEFLDLSDNLFSGIIDPAIVESMPNLVLLSLSGNKLHGDVPSSLCRLQNVMIINLARNLFSGELPNCWKHLSQEYDLIVLDLSSNNLSGRIPNTIGSLSSLEVLHLSNNSLSGEIPSSLHGCTRLTILDLSQNKFTGKIPKWIIETFPSLRILRLRSNMLAGRIPRNLSRLFGLHIVDLAHNNLSGKIPKSFGKFAAMKVSRVYSRSVFTFSGISYVESLEVVMKGGALKYDDSIGILSLVNALDLSGNNLYGIIPPELGRLRGLMSLNLSGNHLNGEIPKEVGSMQSLVSLDLSRNELSGAIPSTMAYLTFLSYLDLSSNNLSGRIPSGNQLQTFNESTYSGNPGLCGFPVKQICENDDNGAGTRNNNTSEEDGAGSQVWLSYLGTAPGFVVGFWIFWGTLILKSNWKDAYFSYIDRQYDRFYVIVAITFNRCKNSYV</sequence>
<dbReference type="InterPro" id="IPR013210">
    <property type="entry name" value="LRR_N_plant-typ"/>
</dbReference>
<evidence type="ECO:0000256" key="4">
    <source>
        <dbReference type="ARBA" id="ARBA00022614"/>
    </source>
</evidence>
<evidence type="ECO:0000256" key="2">
    <source>
        <dbReference type="ARBA" id="ARBA00009592"/>
    </source>
</evidence>
<keyword evidence="8 11" id="KW-1133">Transmembrane helix</keyword>
<dbReference type="FunFam" id="3.80.10.10:FF:000095">
    <property type="entry name" value="LRR receptor-like serine/threonine-protein kinase GSO1"/>
    <property type="match status" value="1"/>
</dbReference>
<evidence type="ECO:0000256" key="7">
    <source>
        <dbReference type="ARBA" id="ARBA00022737"/>
    </source>
</evidence>
<dbReference type="FunFam" id="3.80.10.10:FF:000649">
    <property type="entry name" value="Leucine Rich Repeat family protein"/>
    <property type="match status" value="1"/>
</dbReference>
<evidence type="ECO:0000256" key="6">
    <source>
        <dbReference type="ARBA" id="ARBA00022729"/>
    </source>
</evidence>
<evidence type="ECO:0000256" key="12">
    <source>
        <dbReference type="SAM" id="SignalP"/>
    </source>
</evidence>
<dbReference type="InterPro" id="IPR032675">
    <property type="entry name" value="LRR_dom_sf"/>
</dbReference>
<organism evidence="15 16">
    <name type="scientific">Iris pallida</name>
    <name type="common">Sweet iris</name>
    <dbReference type="NCBI Taxonomy" id="29817"/>
    <lineage>
        <taxon>Eukaryota</taxon>
        <taxon>Viridiplantae</taxon>
        <taxon>Streptophyta</taxon>
        <taxon>Embryophyta</taxon>
        <taxon>Tracheophyta</taxon>
        <taxon>Spermatophyta</taxon>
        <taxon>Magnoliopsida</taxon>
        <taxon>Liliopsida</taxon>
        <taxon>Asparagales</taxon>
        <taxon>Iridaceae</taxon>
        <taxon>Iridoideae</taxon>
        <taxon>Irideae</taxon>
        <taxon>Iris</taxon>
    </lineage>
</organism>
<comment type="subcellular location">
    <subcellularLocation>
        <location evidence="1">Cell membrane</location>
        <topology evidence="1">Single-pass type I membrane protein</topology>
    </subcellularLocation>
</comment>
<dbReference type="GO" id="GO:0005886">
    <property type="term" value="C:plasma membrane"/>
    <property type="evidence" value="ECO:0007669"/>
    <property type="project" value="UniProtKB-SubCell"/>
</dbReference>
<comment type="caution">
    <text evidence="15">The sequence shown here is derived from an EMBL/GenBank/DDBJ whole genome shotgun (WGS) entry which is preliminary data.</text>
</comment>
<dbReference type="SMART" id="SM00369">
    <property type="entry name" value="LRR_TYP"/>
    <property type="match status" value="10"/>
</dbReference>
<dbReference type="Pfam" id="PF13855">
    <property type="entry name" value="LRR_8"/>
    <property type="match status" value="2"/>
</dbReference>
<feature type="chain" id="PRO_5043881516" evidence="12">
    <location>
        <begin position="24"/>
        <end position="1001"/>
    </location>
</feature>
<dbReference type="PRINTS" id="PR00019">
    <property type="entry name" value="LEURICHRPT"/>
</dbReference>
<name>A0AAX6H2C7_IRIPA</name>
<feature type="domain" description="Leucine-rich repeat-containing N-terminal plant-type" evidence="13">
    <location>
        <begin position="29"/>
        <end position="66"/>
    </location>
</feature>
<keyword evidence="7" id="KW-0677">Repeat</keyword>
<feature type="signal peptide" evidence="12">
    <location>
        <begin position="1"/>
        <end position="23"/>
    </location>
</feature>
<dbReference type="Proteomes" id="UP001140949">
    <property type="component" value="Unassembled WGS sequence"/>
</dbReference>
<dbReference type="InterPro" id="IPR001611">
    <property type="entry name" value="Leu-rich_rpt"/>
</dbReference>
<evidence type="ECO:0000256" key="8">
    <source>
        <dbReference type="ARBA" id="ARBA00022989"/>
    </source>
</evidence>
<evidence type="ECO:0000259" key="13">
    <source>
        <dbReference type="Pfam" id="PF08263"/>
    </source>
</evidence>
<proteinExistence type="inferred from homology"/>
<dbReference type="SUPFAM" id="SSF52058">
    <property type="entry name" value="L domain-like"/>
    <property type="match status" value="3"/>
</dbReference>
<gene>
    <name evidence="15" type="ORF">M6B38_124360</name>
</gene>
<protein>
    <submittedName>
        <fullName evidence="15">Leucine-rich repeat receptor-like protein kinase</fullName>
    </submittedName>
</protein>
<keyword evidence="4" id="KW-0433">Leucine-rich repeat</keyword>
<evidence type="ECO:0000256" key="1">
    <source>
        <dbReference type="ARBA" id="ARBA00004251"/>
    </source>
</evidence>
<keyword evidence="15" id="KW-0808">Transferase</keyword>
<keyword evidence="15" id="KW-0418">Kinase</keyword>
<keyword evidence="10" id="KW-0325">Glycoprotein</keyword>
<evidence type="ECO:0000256" key="11">
    <source>
        <dbReference type="SAM" id="Phobius"/>
    </source>
</evidence>
<comment type="similarity">
    <text evidence="2">Belongs to the RLP family.</text>
</comment>
<accession>A0AAX6H2C7</accession>
<dbReference type="Pfam" id="PF00560">
    <property type="entry name" value="LRR_1"/>
    <property type="match status" value="7"/>
</dbReference>
<dbReference type="PANTHER" id="PTHR48063">
    <property type="entry name" value="LRR RECEPTOR-LIKE KINASE"/>
    <property type="match status" value="1"/>
</dbReference>
<feature type="domain" description="Disease resistance R13L4/SHOC-2-like LRR" evidence="14">
    <location>
        <begin position="345"/>
        <end position="496"/>
    </location>
</feature>
<evidence type="ECO:0000256" key="3">
    <source>
        <dbReference type="ARBA" id="ARBA00022475"/>
    </source>
</evidence>
<evidence type="ECO:0000256" key="9">
    <source>
        <dbReference type="ARBA" id="ARBA00023136"/>
    </source>
</evidence>
<dbReference type="InterPro" id="IPR003591">
    <property type="entry name" value="Leu-rich_rpt_typical-subtyp"/>
</dbReference>
<reference evidence="15" key="2">
    <citation type="submission" date="2023-04" db="EMBL/GenBank/DDBJ databases">
        <authorList>
            <person name="Bruccoleri R.E."/>
            <person name="Oakeley E.J."/>
            <person name="Faust A.-M."/>
            <person name="Dessus-Babus S."/>
            <person name="Altorfer M."/>
            <person name="Burckhardt D."/>
            <person name="Oertli M."/>
            <person name="Naumann U."/>
            <person name="Petersen F."/>
            <person name="Wong J."/>
        </authorList>
    </citation>
    <scope>NUCLEOTIDE SEQUENCE</scope>
    <source>
        <strain evidence="15">GSM-AAB239-AS_SAM_17_03QT</strain>
        <tissue evidence="15">Leaf</tissue>
    </source>
</reference>
<dbReference type="InterPro" id="IPR046956">
    <property type="entry name" value="RLP23-like"/>
</dbReference>
<dbReference type="AlphaFoldDB" id="A0AAX6H2C7"/>
<evidence type="ECO:0000313" key="15">
    <source>
        <dbReference type="EMBL" id="KAJ6835169.1"/>
    </source>
</evidence>
<evidence type="ECO:0000313" key="16">
    <source>
        <dbReference type="Proteomes" id="UP001140949"/>
    </source>
</evidence>
<keyword evidence="3" id="KW-1003">Cell membrane</keyword>
<evidence type="ECO:0000259" key="14">
    <source>
        <dbReference type="Pfam" id="PF23598"/>
    </source>
</evidence>
<dbReference type="FunFam" id="3.80.10.10:FF:000041">
    <property type="entry name" value="LRR receptor-like serine/threonine-protein kinase ERECTA"/>
    <property type="match status" value="1"/>
</dbReference>
<dbReference type="Pfam" id="PF08263">
    <property type="entry name" value="LRRNT_2"/>
    <property type="match status" value="1"/>
</dbReference>
<keyword evidence="5 11" id="KW-0812">Transmembrane</keyword>
<keyword evidence="9 11" id="KW-0472">Membrane</keyword>
<dbReference type="FunFam" id="3.80.10.10:FF:000111">
    <property type="entry name" value="LRR receptor-like serine/threonine-protein kinase ERECTA"/>
    <property type="match status" value="1"/>
</dbReference>
<reference evidence="15" key="1">
    <citation type="journal article" date="2023" name="GigaByte">
        <title>Genome assembly of the bearded iris, Iris pallida Lam.</title>
        <authorList>
            <person name="Bruccoleri R.E."/>
            <person name="Oakeley E.J."/>
            <person name="Faust A.M.E."/>
            <person name="Altorfer M."/>
            <person name="Dessus-Babus S."/>
            <person name="Burckhardt D."/>
            <person name="Oertli M."/>
            <person name="Naumann U."/>
            <person name="Petersen F."/>
            <person name="Wong J."/>
        </authorList>
    </citation>
    <scope>NUCLEOTIDE SEQUENCE</scope>
    <source>
        <strain evidence="15">GSM-AAB239-AS_SAM_17_03QT</strain>
    </source>
</reference>
<evidence type="ECO:0000256" key="10">
    <source>
        <dbReference type="ARBA" id="ARBA00023180"/>
    </source>
</evidence>
<dbReference type="InterPro" id="IPR055414">
    <property type="entry name" value="LRR_R13L4/SHOC2-like"/>
</dbReference>
<evidence type="ECO:0000256" key="5">
    <source>
        <dbReference type="ARBA" id="ARBA00022692"/>
    </source>
</evidence>
<feature type="transmembrane region" description="Helical" evidence="11">
    <location>
        <begin position="943"/>
        <end position="966"/>
    </location>
</feature>
<keyword evidence="15" id="KW-0675">Receptor</keyword>
<dbReference type="GO" id="GO:0016301">
    <property type="term" value="F:kinase activity"/>
    <property type="evidence" value="ECO:0007669"/>
    <property type="project" value="UniProtKB-KW"/>
</dbReference>
<keyword evidence="6 12" id="KW-0732">Signal</keyword>
<dbReference type="Gene3D" id="3.80.10.10">
    <property type="entry name" value="Ribonuclease Inhibitor"/>
    <property type="match status" value="4"/>
</dbReference>
<dbReference type="Pfam" id="PF23598">
    <property type="entry name" value="LRR_14"/>
    <property type="match status" value="1"/>
</dbReference>
<dbReference type="PANTHER" id="PTHR48063:SF112">
    <property type="entry name" value="RECEPTOR LIKE PROTEIN 30-LIKE"/>
    <property type="match status" value="1"/>
</dbReference>
<dbReference type="SUPFAM" id="SSF52047">
    <property type="entry name" value="RNI-like"/>
    <property type="match status" value="1"/>
</dbReference>